<dbReference type="InterPro" id="IPR038727">
    <property type="entry name" value="NadR/Ttd14_AAA_dom"/>
</dbReference>
<dbReference type="InterPro" id="IPR052735">
    <property type="entry name" value="NAD_biosynth-regulator"/>
</dbReference>
<gene>
    <name evidence="2" type="ORF">NMS_0676</name>
</gene>
<dbReference type="STRING" id="1454201.NMS_0676"/>
<organism evidence="2 3">
    <name type="scientific">Nonlabens marinus S1-08</name>
    <dbReference type="NCBI Taxonomy" id="1454201"/>
    <lineage>
        <taxon>Bacteria</taxon>
        <taxon>Pseudomonadati</taxon>
        <taxon>Bacteroidota</taxon>
        <taxon>Flavobacteriia</taxon>
        <taxon>Flavobacteriales</taxon>
        <taxon>Flavobacteriaceae</taxon>
        <taxon>Nonlabens</taxon>
    </lineage>
</organism>
<dbReference type="HOGENOM" id="CLU_052648_3_1_10"/>
<dbReference type="Pfam" id="PF13521">
    <property type="entry name" value="AAA_28"/>
    <property type="match status" value="1"/>
</dbReference>
<dbReference type="Proteomes" id="UP000031760">
    <property type="component" value="Chromosome"/>
</dbReference>
<dbReference type="Gene3D" id="3.40.50.300">
    <property type="entry name" value="P-loop containing nucleotide triphosphate hydrolases"/>
    <property type="match status" value="1"/>
</dbReference>
<dbReference type="PANTHER" id="PTHR37512">
    <property type="entry name" value="TRIFUNCTIONAL NAD BIOSYNTHESIS/REGULATOR PROTEIN NADR"/>
    <property type="match status" value="1"/>
</dbReference>
<dbReference type="SUPFAM" id="SSF52540">
    <property type="entry name" value="P-loop containing nucleoside triphosphate hydrolases"/>
    <property type="match status" value="1"/>
</dbReference>
<evidence type="ECO:0000259" key="1">
    <source>
        <dbReference type="Pfam" id="PF13521"/>
    </source>
</evidence>
<sequence length="185" mass="21311">MEKIPEQSEFDGLRIVLYGPESTGKSTLANQLAAHYQEPQVSEFARVYLQEKMDRTGTVCSFGDIVPIAIGQRESENKAATQAGRLLFCDTDILETYVYSTIYFNRAPQELVRSLKASSYDLYLLMDIDTKWTPDDLRDRPQERKSIFKKFQQTLEEFKQPYKIITELGHQRFLNAIAAIDDLLL</sequence>
<keyword evidence="2" id="KW-0808">Transferase</keyword>
<feature type="domain" description="NadR/Ttd14 AAA" evidence="1">
    <location>
        <begin position="14"/>
        <end position="166"/>
    </location>
</feature>
<proteinExistence type="predicted"/>
<dbReference type="PANTHER" id="PTHR37512:SF1">
    <property type="entry name" value="NADR_TTD14 AAA DOMAIN-CONTAINING PROTEIN"/>
    <property type="match status" value="1"/>
</dbReference>
<name>W8VPW3_9FLAO</name>
<accession>W8VPW3</accession>
<evidence type="ECO:0000313" key="3">
    <source>
        <dbReference type="Proteomes" id="UP000031760"/>
    </source>
</evidence>
<dbReference type="OrthoDB" id="9151999at2"/>
<protein>
    <submittedName>
        <fullName evidence="2">Ribosylnicotinamide kinase</fullName>
    </submittedName>
</protein>
<keyword evidence="3" id="KW-1185">Reference proteome</keyword>
<dbReference type="GO" id="GO:0016301">
    <property type="term" value="F:kinase activity"/>
    <property type="evidence" value="ECO:0007669"/>
    <property type="project" value="UniProtKB-KW"/>
</dbReference>
<evidence type="ECO:0000313" key="2">
    <source>
        <dbReference type="EMBL" id="BAO54685.1"/>
    </source>
</evidence>
<dbReference type="AlphaFoldDB" id="W8VPW3"/>
<dbReference type="RefSeq" id="WP_041495395.1">
    <property type="nucleotide sequence ID" value="NZ_AP014548.1"/>
</dbReference>
<reference evidence="2 3" key="1">
    <citation type="journal article" date="2014" name="Proc. Natl. Acad. Sci. U.S.A.">
        <title>Functional characterization of flavobacteria rhodopsins reveals a unique class of light-driven chloride pump in bacteria.</title>
        <authorList>
            <person name="Yoshizawa S."/>
            <person name="Kumagai Y."/>
            <person name="Kim H."/>
            <person name="Ogura Y."/>
            <person name="Hayashi T."/>
            <person name="Iwasaki W."/>
            <person name="DeLong E.F."/>
            <person name="Kogure K."/>
        </authorList>
    </citation>
    <scope>NUCLEOTIDE SEQUENCE [LARGE SCALE GENOMIC DNA]</scope>
    <source>
        <strain evidence="2 3">S1-08</strain>
    </source>
</reference>
<dbReference type="EMBL" id="AP014548">
    <property type="protein sequence ID" value="BAO54685.1"/>
    <property type="molecule type" value="Genomic_DNA"/>
</dbReference>
<dbReference type="KEGG" id="nmf:NMS_0676"/>
<keyword evidence="2" id="KW-0418">Kinase</keyword>
<dbReference type="InterPro" id="IPR027417">
    <property type="entry name" value="P-loop_NTPase"/>
</dbReference>